<evidence type="ECO:0000313" key="2">
    <source>
        <dbReference type="Proteomes" id="UP001367508"/>
    </source>
</evidence>
<protein>
    <submittedName>
        <fullName evidence="1">Uncharacterized protein</fullName>
    </submittedName>
</protein>
<dbReference type="Proteomes" id="UP001367508">
    <property type="component" value="Unassembled WGS sequence"/>
</dbReference>
<sequence>MAWQQAGSNPPWPLYYHKARLPRSPAPNLQSVEALLEHTAKSTKEQQEKEDERSSFTRVSYLLGARIARHTSSMFSPQTLLIGPNGDT</sequence>
<keyword evidence="2" id="KW-1185">Reference proteome</keyword>
<gene>
    <name evidence="1" type="ORF">VNO77_19325</name>
</gene>
<dbReference type="EMBL" id="JAYMYQ010000004">
    <property type="protein sequence ID" value="KAK7338698.1"/>
    <property type="molecule type" value="Genomic_DNA"/>
</dbReference>
<proteinExistence type="predicted"/>
<dbReference type="AlphaFoldDB" id="A0AAN9LR51"/>
<organism evidence="1 2">
    <name type="scientific">Canavalia gladiata</name>
    <name type="common">Sword bean</name>
    <name type="synonym">Dolichos gladiatus</name>
    <dbReference type="NCBI Taxonomy" id="3824"/>
    <lineage>
        <taxon>Eukaryota</taxon>
        <taxon>Viridiplantae</taxon>
        <taxon>Streptophyta</taxon>
        <taxon>Embryophyta</taxon>
        <taxon>Tracheophyta</taxon>
        <taxon>Spermatophyta</taxon>
        <taxon>Magnoliopsida</taxon>
        <taxon>eudicotyledons</taxon>
        <taxon>Gunneridae</taxon>
        <taxon>Pentapetalae</taxon>
        <taxon>rosids</taxon>
        <taxon>fabids</taxon>
        <taxon>Fabales</taxon>
        <taxon>Fabaceae</taxon>
        <taxon>Papilionoideae</taxon>
        <taxon>50 kb inversion clade</taxon>
        <taxon>NPAAA clade</taxon>
        <taxon>indigoferoid/millettioid clade</taxon>
        <taxon>Phaseoleae</taxon>
        <taxon>Canavalia</taxon>
    </lineage>
</organism>
<name>A0AAN9LR51_CANGL</name>
<comment type="caution">
    <text evidence="1">The sequence shown here is derived from an EMBL/GenBank/DDBJ whole genome shotgun (WGS) entry which is preliminary data.</text>
</comment>
<reference evidence="1 2" key="1">
    <citation type="submission" date="2024-01" db="EMBL/GenBank/DDBJ databases">
        <title>The genomes of 5 underutilized Papilionoideae crops provide insights into root nodulation and disease resistanc.</title>
        <authorList>
            <person name="Jiang F."/>
        </authorList>
    </citation>
    <scope>NUCLEOTIDE SEQUENCE [LARGE SCALE GENOMIC DNA]</scope>
    <source>
        <strain evidence="1">LVBAO_FW01</strain>
        <tissue evidence="1">Leaves</tissue>
    </source>
</reference>
<evidence type="ECO:0000313" key="1">
    <source>
        <dbReference type="EMBL" id="KAK7338698.1"/>
    </source>
</evidence>
<accession>A0AAN9LR51</accession>